<protein>
    <submittedName>
        <fullName evidence="1">Uncharacterized protein</fullName>
    </submittedName>
</protein>
<comment type="caution">
    <text evidence="1">The sequence shown here is derived from an EMBL/GenBank/DDBJ whole genome shotgun (WGS) entry which is preliminary data.</text>
</comment>
<name>A0A8H2WGX2_9AGAM</name>
<proteinExistence type="predicted"/>
<organism evidence="1 2">
    <name type="scientific">Rhizoctonia solani</name>
    <dbReference type="NCBI Taxonomy" id="456999"/>
    <lineage>
        <taxon>Eukaryota</taxon>
        <taxon>Fungi</taxon>
        <taxon>Dikarya</taxon>
        <taxon>Basidiomycota</taxon>
        <taxon>Agaricomycotina</taxon>
        <taxon>Agaricomycetes</taxon>
        <taxon>Cantharellales</taxon>
        <taxon>Ceratobasidiaceae</taxon>
        <taxon>Rhizoctonia</taxon>
    </lineage>
</organism>
<sequence>MSKSNATVKGKEGIDRRLKSELMALSSTSGLLGPIGTVASKLLDCFDSIKAASKNQQEYEDLATDLAQLNESLVKHFGENTSNTTFGSVAGISKQMVDEAMDVKNKSKRGVSTGRLFIDESDEDELMQHFRRIQSLFRQLHMDLNAGTQSIANEIRINMQLEQLEPVELAEYDSSLSTYINRRTCTQDTRTQVLAELAEWANSPDAPPVFWMNGMAGTGKTTIACTF</sequence>
<evidence type="ECO:0000313" key="2">
    <source>
        <dbReference type="Proteomes" id="UP000663840"/>
    </source>
</evidence>
<gene>
    <name evidence="1" type="ORF">RDB_LOCUS25026</name>
</gene>
<dbReference type="Proteomes" id="UP000663840">
    <property type="component" value="Unassembled WGS sequence"/>
</dbReference>
<dbReference type="AlphaFoldDB" id="A0A8H2WGX2"/>
<dbReference type="EMBL" id="CAJMWR010000490">
    <property type="protein sequence ID" value="CAE6381189.1"/>
    <property type="molecule type" value="Genomic_DNA"/>
</dbReference>
<reference evidence="1" key="1">
    <citation type="submission" date="2021-01" db="EMBL/GenBank/DDBJ databases">
        <authorList>
            <person name="Kaushik A."/>
        </authorList>
    </citation>
    <scope>NUCLEOTIDE SEQUENCE</scope>
    <source>
        <strain evidence="1">AG1-1A</strain>
    </source>
</reference>
<evidence type="ECO:0000313" key="1">
    <source>
        <dbReference type="EMBL" id="CAE6381189.1"/>
    </source>
</evidence>
<accession>A0A8H2WGX2</accession>